<proteinExistence type="predicted"/>
<evidence type="ECO:0000259" key="2">
    <source>
        <dbReference type="Pfam" id="PF04991"/>
    </source>
</evidence>
<sequence length="333" mass="38489">MAVYFLLLLALEVYWIRKQGSAPDTNQLNTTRTFTTRLISERRESERPEDVEMANGFMASNITAVDVSVRTRTHGVARKVNKLARFRPVLDSREKRLLLKTAHRFKILAKRNNITYFLYGGTLLGSYRHHDIIPWDDDFDVLVDYKQKARLFEAIGLIPNYDGFMAGSRLKMFSADAKPLANQPWAWPYIDISFYFQNDTHIWDSSPEFSRYVYPKEAVFPLHKRPVAGSYFNSPHDAYVNLRLTYRSIGCSPAIYNHKHEEFTKGPRMDIPCILFKEHVPFVHRSKGDRGGVLEKLMLGDVVIHEIVVNEPAYAITFPFKLELVPTDLVLDV</sequence>
<accession>A0AAD9NJM5</accession>
<gene>
    <name evidence="3" type="ORF">LSH36_8g02015</name>
</gene>
<evidence type="ECO:0000256" key="1">
    <source>
        <dbReference type="SAM" id="SignalP"/>
    </source>
</evidence>
<feature type="chain" id="PRO_5042182810" description="LicD/FKTN/FKRP nucleotidyltransferase domain-containing protein" evidence="1">
    <location>
        <begin position="22"/>
        <end position="333"/>
    </location>
</feature>
<evidence type="ECO:0000313" key="3">
    <source>
        <dbReference type="EMBL" id="KAK2169614.1"/>
    </source>
</evidence>
<dbReference type="GO" id="GO:0009100">
    <property type="term" value="P:glycoprotein metabolic process"/>
    <property type="evidence" value="ECO:0007669"/>
    <property type="project" value="UniProtKB-ARBA"/>
</dbReference>
<reference evidence="3" key="1">
    <citation type="journal article" date="2023" name="Mol. Biol. Evol.">
        <title>Third-Generation Sequencing Reveals the Adaptive Role of the Epigenome in Three Deep-Sea Polychaetes.</title>
        <authorList>
            <person name="Perez M."/>
            <person name="Aroh O."/>
            <person name="Sun Y."/>
            <person name="Lan Y."/>
            <person name="Juniper S.K."/>
            <person name="Young C.R."/>
            <person name="Angers B."/>
            <person name="Qian P.Y."/>
        </authorList>
    </citation>
    <scope>NUCLEOTIDE SEQUENCE</scope>
    <source>
        <strain evidence="3">P08H-3</strain>
    </source>
</reference>
<dbReference type="Pfam" id="PF04991">
    <property type="entry name" value="LicD"/>
    <property type="match status" value="1"/>
</dbReference>
<dbReference type="EMBL" id="JAODUP010000008">
    <property type="protein sequence ID" value="KAK2169614.1"/>
    <property type="molecule type" value="Genomic_DNA"/>
</dbReference>
<name>A0AAD9NJM5_9ANNE</name>
<organism evidence="3 4">
    <name type="scientific">Paralvinella palmiformis</name>
    <dbReference type="NCBI Taxonomy" id="53620"/>
    <lineage>
        <taxon>Eukaryota</taxon>
        <taxon>Metazoa</taxon>
        <taxon>Spiralia</taxon>
        <taxon>Lophotrochozoa</taxon>
        <taxon>Annelida</taxon>
        <taxon>Polychaeta</taxon>
        <taxon>Sedentaria</taxon>
        <taxon>Canalipalpata</taxon>
        <taxon>Terebellida</taxon>
        <taxon>Terebelliformia</taxon>
        <taxon>Alvinellidae</taxon>
        <taxon>Paralvinella</taxon>
    </lineage>
</organism>
<keyword evidence="1" id="KW-0732">Signal</keyword>
<evidence type="ECO:0000313" key="4">
    <source>
        <dbReference type="Proteomes" id="UP001208570"/>
    </source>
</evidence>
<protein>
    <recommendedName>
        <fullName evidence="2">LicD/FKTN/FKRP nucleotidyltransferase domain-containing protein</fullName>
    </recommendedName>
</protein>
<dbReference type="PANTHER" id="PTHR43404">
    <property type="entry name" value="LIPOPOLYSACCHARIDE CHOLINEPHOSPHOTRANSFERASE LICD"/>
    <property type="match status" value="1"/>
</dbReference>
<dbReference type="AlphaFoldDB" id="A0AAD9NJM5"/>
<dbReference type="InterPro" id="IPR007074">
    <property type="entry name" value="LicD/FKTN/FKRP_NTP_transf"/>
</dbReference>
<feature type="signal peptide" evidence="1">
    <location>
        <begin position="1"/>
        <end position="21"/>
    </location>
</feature>
<comment type="caution">
    <text evidence="3">The sequence shown here is derived from an EMBL/GenBank/DDBJ whole genome shotgun (WGS) entry which is preliminary data.</text>
</comment>
<keyword evidence="4" id="KW-1185">Reference proteome</keyword>
<dbReference type="Proteomes" id="UP001208570">
    <property type="component" value="Unassembled WGS sequence"/>
</dbReference>
<dbReference type="InterPro" id="IPR052942">
    <property type="entry name" value="LPS_cholinephosphotransferase"/>
</dbReference>
<feature type="domain" description="LicD/FKTN/FKRP nucleotidyltransferase" evidence="2">
    <location>
        <begin position="109"/>
        <end position="154"/>
    </location>
</feature>
<dbReference type="PANTHER" id="PTHR43404:SF1">
    <property type="entry name" value="MNN4P"/>
    <property type="match status" value="1"/>
</dbReference>